<keyword evidence="1" id="KW-0472">Membrane</keyword>
<reference evidence="2" key="1">
    <citation type="journal article" date="2017" name="Science">
        <title>Giant viruses with an expanded complement of translation system components.</title>
        <authorList>
            <person name="Schulz F."/>
            <person name="Yutin N."/>
            <person name="Ivanova N.N."/>
            <person name="Ortega D.R."/>
            <person name="Lee T.K."/>
            <person name="Vierheilig J."/>
            <person name="Daims H."/>
            <person name="Horn M."/>
            <person name="Wagner M."/>
            <person name="Jensen G.J."/>
            <person name="Kyrpides N.C."/>
            <person name="Koonin E.V."/>
            <person name="Woyke T."/>
        </authorList>
    </citation>
    <scope>NUCLEOTIDE SEQUENCE</scope>
    <source>
        <strain evidence="2">HKV1</strain>
    </source>
</reference>
<dbReference type="EMBL" id="KY684103">
    <property type="protein sequence ID" value="ARF10339.1"/>
    <property type="molecule type" value="Genomic_DNA"/>
</dbReference>
<feature type="transmembrane region" description="Helical" evidence="1">
    <location>
        <begin position="67"/>
        <end position="86"/>
    </location>
</feature>
<sequence>MNDTLYIIIGLIYVLIGIVYYINYEVGNMIKILIKKESEIINLENETSLQYLTRIFKYNVENAFNTARYFIFMFLYCILGIIYMSIH</sequence>
<accession>A0A1V0SF41</accession>
<evidence type="ECO:0000313" key="2">
    <source>
        <dbReference type="EMBL" id="ARF10339.1"/>
    </source>
</evidence>
<feature type="transmembrane region" description="Helical" evidence="1">
    <location>
        <begin position="6"/>
        <end position="26"/>
    </location>
</feature>
<name>A0A1V0SF41_9VIRU</name>
<gene>
    <name evidence="2" type="ORF">Hokovirus_1_218</name>
</gene>
<keyword evidence="1" id="KW-1133">Transmembrane helix</keyword>
<keyword evidence="1" id="KW-0812">Transmembrane</keyword>
<proteinExistence type="predicted"/>
<organism evidence="2">
    <name type="scientific">Hokovirus HKV1</name>
    <dbReference type="NCBI Taxonomy" id="1977638"/>
    <lineage>
        <taxon>Viruses</taxon>
        <taxon>Varidnaviria</taxon>
        <taxon>Bamfordvirae</taxon>
        <taxon>Nucleocytoviricota</taxon>
        <taxon>Megaviricetes</taxon>
        <taxon>Imitervirales</taxon>
        <taxon>Mimiviridae</taxon>
        <taxon>Klosneuvirinae</taxon>
        <taxon>Hokovirus</taxon>
    </lineage>
</organism>
<evidence type="ECO:0000256" key="1">
    <source>
        <dbReference type="SAM" id="Phobius"/>
    </source>
</evidence>
<protein>
    <submittedName>
        <fullName evidence="2">Uncharacterized protein</fullName>
    </submittedName>
</protein>